<evidence type="ECO:0000313" key="3">
    <source>
        <dbReference type="EMBL" id="EJU04040.1"/>
    </source>
</evidence>
<dbReference type="STRING" id="1858805.M5G757"/>
<dbReference type="HOGENOM" id="CLU_001724_12_1_1"/>
<sequence length="371" mass="40569">MPAKEEHECRLLLWWGGSASAFTRMLGPPERGGRGGYAEQCKQAFEDETKRSGRSYAEVARDLALRDPEVKEDLVHLAGLPPYYQWEDWPQPTWNPALADVLCNCQALADIADGFLLGTVASLEPEAVRDLEEWAGERKVLCLGPQGAISSPEGADPSLHFLTQALEQHGPQSAVYVSFGSAFFPPPEQISILLEMLLELDPPLPFVFTASRRKLGTELLKKIEDSGKGLIVDWAPQQSVLAHPAIGWMISHCGGGGVYESLSRGVPVVGWPFTADQPQHALWLSEVLDTAWELLQVRRGVAQELGAYRCGKVLGTEGAVKLEMRKVLEEMGGEVGRRKRGKAEAVKGVIERAALEGGEGARAMEGLRRLL</sequence>
<dbReference type="OrthoDB" id="5835829at2759"/>
<dbReference type="CDD" id="cd03784">
    <property type="entry name" value="GT1_Gtf-like"/>
    <property type="match status" value="1"/>
</dbReference>
<gene>
    <name evidence="3" type="ORF">DACRYDRAFT_87353</name>
</gene>
<dbReference type="AlphaFoldDB" id="M5G757"/>
<dbReference type="GO" id="GO:0035251">
    <property type="term" value="F:UDP-glucosyltransferase activity"/>
    <property type="evidence" value="ECO:0007669"/>
    <property type="project" value="TreeGrafter"/>
</dbReference>
<dbReference type="Pfam" id="PF00201">
    <property type="entry name" value="UDPGT"/>
    <property type="match status" value="1"/>
</dbReference>
<dbReference type="PANTHER" id="PTHR48047">
    <property type="entry name" value="GLYCOSYLTRANSFERASE"/>
    <property type="match status" value="1"/>
</dbReference>
<dbReference type="SUPFAM" id="SSF53756">
    <property type="entry name" value="UDP-Glycosyltransferase/glycogen phosphorylase"/>
    <property type="match status" value="1"/>
</dbReference>
<comment type="similarity">
    <text evidence="1">Belongs to the UDP-glycosyltransferase family.</text>
</comment>
<keyword evidence="4" id="KW-1185">Reference proteome</keyword>
<evidence type="ECO:0000256" key="1">
    <source>
        <dbReference type="ARBA" id="ARBA00009995"/>
    </source>
</evidence>
<name>M5G757_DACPD</name>
<reference evidence="3 4" key="1">
    <citation type="journal article" date="2012" name="Science">
        <title>The Paleozoic origin of enzymatic lignin decomposition reconstructed from 31 fungal genomes.</title>
        <authorList>
            <person name="Floudas D."/>
            <person name="Binder M."/>
            <person name="Riley R."/>
            <person name="Barry K."/>
            <person name="Blanchette R.A."/>
            <person name="Henrissat B."/>
            <person name="Martinez A.T."/>
            <person name="Otillar R."/>
            <person name="Spatafora J.W."/>
            <person name="Yadav J.S."/>
            <person name="Aerts A."/>
            <person name="Benoit I."/>
            <person name="Boyd A."/>
            <person name="Carlson A."/>
            <person name="Copeland A."/>
            <person name="Coutinho P.M."/>
            <person name="de Vries R.P."/>
            <person name="Ferreira P."/>
            <person name="Findley K."/>
            <person name="Foster B."/>
            <person name="Gaskell J."/>
            <person name="Glotzer D."/>
            <person name="Gorecki P."/>
            <person name="Heitman J."/>
            <person name="Hesse C."/>
            <person name="Hori C."/>
            <person name="Igarashi K."/>
            <person name="Jurgens J.A."/>
            <person name="Kallen N."/>
            <person name="Kersten P."/>
            <person name="Kohler A."/>
            <person name="Kuees U."/>
            <person name="Kumar T.K.A."/>
            <person name="Kuo A."/>
            <person name="LaButti K."/>
            <person name="Larrondo L.F."/>
            <person name="Lindquist E."/>
            <person name="Ling A."/>
            <person name="Lombard V."/>
            <person name="Lucas S."/>
            <person name="Lundell T."/>
            <person name="Martin R."/>
            <person name="McLaughlin D.J."/>
            <person name="Morgenstern I."/>
            <person name="Morin E."/>
            <person name="Murat C."/>
            <person name="Nagy L.G."/>
            <person name="Nolan M."/>
            <person name="Ohm R.A."/>
            <person name="Patyshakuliyeva A."/>
            <person name="Rokas A."/>
            <person name="Ruiz-Duenas F.J."/>
            <person name="Sabat G."/>
            <person name="Salamov A."/>
            <person name="Samejima M."/>
            <person name="Schmutz J."/>
            <person name="Slot J.C."/>
            <person name="St John F."/>
            <person name="Stenlid J."/>
            <person name="Sun H."/>
            <person name="Sun S."/>
            <person name="Syed K."/>
            <person name="Tsang A."/>
            <person name="Wiebenga A."/>
            <person name="Young D."/>
            <person name="Pisabarro A."/>
            <person name="Eastwood D.C."/>
            <person name="Martin F."/>
            <person name="Cullen D."/>
            <person name="Grigoriev I.V."/>
            <person name="Hibbett D.S."/>
        </authorList>
    </citation>
    <scope>NUCLEOTIDE SEQUENCE [LARGE SCALE GENOMIC DNA]</scope>
    <source>
        <strain evidence="3 4">DJM-731 SS1</strain>
    </source>
</reference>
<evidence type="ECO:0000256" key="2">
    <source>
        <dbReference type="ARBA" id="ARBA00022679"/>
    </source>
</evidence>
<keyword evidence="2 3" id="KW-0808">Transferase</keyword>
<dbReference type="Proteomes" id="UP000030653">
    <property type="component" value="Unassembled WGS sequence"/>
</dbReference>
<organism evidence="3 4">
    <name type="scientific">Dacryopinax primogenitus (strain DJM 731)</name>
    <name type="common">Brown rot fungus</name>
    <dbReference type="NCBI Taxonomy" id="1858805"/>
    <lineage>
        <taxon>Eukaryota</taxon>
        <taxon>Fungi</taxon>
        <taxon>Dikarya</taxon>
        <taxon>Basidiomycota</taxon>
        <taxon>Agaricomycotina</taxon>
        <taxon>Dacrymycetes</taxon>
        <taxon>Dacrymycetales</taxon>
        <taxon>Dacrymycetaceae</taxon>
        <taxon>Dacryopinax</taxon>
    </lineage>
</organism>
<dbReference type="PANTHER" id="PTHR48047:SF107">
    <property type="entry name" value="UDP-GLYCOSYLTRANSFERASE 92A1-LIKE"/>
    <property type="match status" value="1"/>
</dbReference>
<accession>M5G757</accession>
<evidence type="ECO:0000313" key="4">
    <source>
        <dbReference type="Proteomes" id="UP000030653"/>
    </source>
</evidence>
<dbReference type="GeneID" id="63691864"/>
<protein>
    <submittedName>
        <fullName evidence="3">UDP-Glycosyltransferase/glycogen phosphorylase</fullName>
    </submittedName>
</protein>
<proteinExistence type="inferred from homology"/>
<dbReference type="EMBL" id="JH795858">
    <property type="protein sequence ID" value="EJU04040.1"/>
    <property type="molecule type" value="Genomic_DNA"/>
</dbReference>
<dbReference type="OMA" id="RPIYRTG"/>
<dbReference type="Gene3D" id="3.40.50.2000">
    <property type="entry name" value="Glycogen Phosphorylase B"/>
    <property type="match status" value="2"/>
</dbReference>
<dbReference type="InterPro" id="IPR002213">
    <property type="entry name" value="UDP_glucos_trans"/>
</dbReference>
<dbReference type="RefSeq" id="XP_040630934.1">
    <property type="nucleotide sequence ID" value="XM_040776802.1"/>
</dbReference>